<reference evidence="1 2" key="1">
    <citation type="submission" date="2018-08" db="EMBL/GenBank/DDBJ databases">
        <title>Meiothermus terrae DSM 26712 genome sequencing project.</title>
        <authorList>
            <person name="Da Costa M.S."/>
            <person name="Albuquerque L."/>
            <person name="Raposo P."/>
            <person name="Froufe H.J.C."/>
            <person name="Barroso C.S."/>
            <person name="Egas C."/>
        </authorList>
    </citation>
    <scope>NUCLEOTIDE SEQUENCE [LARGE SCALE GENOMIC DNA]</scope>
    <source>
        <strain evidence="1 2">DSM 26712</strain>
    </source>
</reference>
<protein>
    <submittedName>
        <fullName evidence="1">Uncharacterized protein</fullName>
    </submittedName>
</protein>
<dbReference type="Proteomes" id="UP000265715">
    <property type="component" value="Unassembled WGS sequence"/>
</dbReference>
<organism evidence="1 2">
    <name type="scientific">Calidithermus terrae</name>
    <dbReference type="NCBI Taxonomy" id="1408545"/>
    <lineage>
        <taxon>Bacteria</taxon>
        <taxon>Thermotogati</taxon>
        <taxon>Deinococcota</taxon>
        <taxon>Deinococci</taxon>
        <taxon>Thermales</taxon>
        <taxon>Thermaceae</taxon>
        <taxon>Calidithermus</taxon>
    </lineage>
</organism>
<dbReference type="RefSeq" id="WP_245971666.1">
    <property type="nucleotide sequence ID" value="NZ_QXDL01000180.1"/>
</dbReference>
<evidence type="ECO:0000313" key="2">
    <source>
        <dbReference type="Proteomes" id="UP000265715"/>
    </source>
</evidence>
<dbReference type="EMBL" id="QXDL01000180">
    <property type="protein sequence ID" value="RIH81364.1"/>
    <property type="molecule type" value="Genomic_DNA"/>
</dbReference>
<dbReference type="AlphaFoldDB" id="A0A399E9F3"/>
<evidence type="ECO:0000313" key="1">
    <source>
        <dbReference type="EMBL" id="RIH81364.1"/>
    </source>
</evidence>
<name>A0A399E9F3_9DEIN</name>
<accession>A0A399E9F3</accession>
<sequence length="67" mass="7355">MHRVEGLPQVYVARGSENYLVDLERESCACPDRAKGNTREHLLAALLLPEVIRLNAEGGWVGAPSLL</sequence>
<comment type="caution">
    <text evidence="1">The sequence shown here is derived from an EMBL/GenBank/DDBJ whole genome shotgun (WGS) entry which is preliminary data.</text>
</comment>
<gene>
    <name evidence="1" type="ORF">Mterra_03208</name>
</gene>
<keyword evidence="2" id="KW-1185">Reference proteome</keyword>
<proteinExistence type="predicted"/>